<dbReference type="Proteomes" id="UP000477651">
    <property type="component" value="Unassembled WGS sequence"/>
</dbReference>
<keyword evidence="3" id="KW-1185">Reference proteome</keyword>
<keyword evidence="1" id="KW-0472">Membrane</keyword>
<evidence type="ECO:0000313" key="3">
    <source>
        <dbReference type="Proteomes" id="UP000477651"/>
    </source>
</evidence>
<proteinExistence type="predicted"/>
<feature type="transmembrane region" description="Helical" evidence="1">
    <location>
        <begin position="12"/>
        <end position="34"/>
    </location>
</feature>
<evidence type="ECO:0000256" key="1">
    <source>
        <dbReference type="SAM" id="Phobius"/>
    </source>
</evidence>
<comment type="caution">
    <text evidence="2">The sequence shown here is derived from an EMBL/GenBank/DDBJ whole genome shotgun (WGS) entry which is preliminary data.</text>
</comment>
<protein>
    <submittedName>
        <fullName evidence="2">Pilus assembly protein</fullName>
    </submittedName>
</protein>
<name>A0A6L9Y4N6_9BURK</name>
<reference evidence="2 3" key="1">
    <citation type="submission" date="2020-02" db="EMBL/GenBank/DDBJ databases">
        <title>Pelistega sp. NLN82 were isolated from wild rodents of the Hainan Island.</title>
        <authorList>
            <person name="Niu N."/>
            <person name="Zhou J."/>
        </authorList>
    </citation>
    <scope>NUCLEOTIDE SEQUENCE [LARGE SCALE GENOMIC DNA]</scope>
    <source>
        <strain evidence="2 3">NLN82</strain>
    </source>
</reference>
<keyword evidence="1" id="KW-0812">Transmembrane</keyword>
<sequence length="245" mass="28067">MIKKVNHQKGQALAESLVLMLVLLSFFIAIPWLGRLIDISLQQQNASRYGGFQLTRTITMLNQEDIKQKFFLGKTHQWRDRQHHRIVNAEDVEIQSNQTEQLGDDRQVGMQVGQAKALREGWQLQDKGIARVDVTVQPRYTQIGKVSTALGLYLGFFDQQTIRLQRHLSILRDAGHSDSDMTAHKRTGESALAWHDVAKSSYALGEHIQRYAEPVDAGFNRAKPVFDWLLPWTGKLPKHHLKERP</sequence>
<evidence type="ECO:0000313" key="2">
    <source>
        <dbReference type="EMBL" id="NEN75206.1"/>
    </source>
</evidence>
<dbReference type="EMBL" id="JAAGYR010000003">
    <property type="protein sequence ID" value="NEN75206.1"/>
    <property type="molecule type" value="Genomic_DNA"/>
</dbReference>
<gene>
    <name evidence="2" type="ORF">F9B74_02540</name>
</gene>
<organism evidence="2 3">
    <name type="scientific">Pelistega ratti</name>
    <dbReference type="NCBI Taxonomy" id="2652177"/>
    <lineage>
        <taxon>Bacteria</taxon>
        <taxon>Pseudomonadati</taxon>
        <taxon>Pseudomonadota</taxon>
        <taxon>Betaproteobacteria</taxon>
        <taxon>Burkholderiales</taxon>
        <taxon>Alcaligenaceae</taxon>
        <taxon>Pelistega</taxon>
    </lineage>
</organism>
<accession>A0A6L9Y4N6</accession>
<dbReference type="AlphaFoldDB" id="A0A6L9Y4N6"/>
<keyword evidence="1" id="KW-1133">Transmembrane helix</keyword>
<dbReference type="RefSeq" id="WP_163763921.1">
    <property type="nucleotide sequence ID" value="NZ_JAAGYR010000003.1"/>
</dbReference>